<feature type="compositionally biased region" description="Polar residues" evidence="1">
    <location>
        <begin position="139"/>
        <end position="148"/>
    </location>
</feature>
<dbReference type="PANTHER" id="PTHR24559">
    <property type="entry name" value="TRANSPOSON TY3-I GAG-POL POLYPROTEIN"/>
    <property type="match status" value="1"/>
</dbReference>
<dbReference type="InterPro" id="IPR043502">
    <property type="entry name" value="DNA/RNA_pol_sf"/>
</dbReference>
<dbReference type="InterPro" id="IPR021109">
    <property type="entry name" value="Peptidase_aspartic_dom_sf"/>
</dbReference>
<gene>
    <name evidence="3" type="ORF">QTJ16_003614</name>
</gene>
<dbReference type="InterPro" id="IPR000477">
    <property type="entry name" value="RT_dom"/>
</dbReference>
<dbReference type="Pfam" id="PF00078">
    <property type="entry name" value="RVT_1"/>
    <property type="match status" value="1"/>
</dbReference>
<reference evidence="3" key="1">
    <citation type="submission" date="2023-06" db="EMBL/GenBank/DDBJ databases">
        <title>Draft genome of Marssonina rosae.</title>
        <authorList>
            <person name="Cheng Q."/>
        </authorList>
    </citation>
    <scope>NUCLEOTIDE SEQUENCE</scope>
    <source>
        <strain evidence="3">R4</strain>
    </source>
</reference>
<organism evidence="3 4">
    <name type="scientific">Diplocarpon rosae</name>
    <dbReference type="NCBI Taxonomy" id="946125"/>
    <lineage>
        <taxon>Eukaryota</taxon>
        <taxon>Fungi</taxon>
        <taxon>Dikarya</taxon>
        <taxon>Ascomycota</taxon>
        <taxon>Pezizomycotina</taxon>
        <taxon>Leotiomycetes</taxon>
        <taxon>Helotiales</taxon>
        <taxon>Drepanopezizaceae</taxon>
        <taxon>Diplocarpon</taxon>
    </lineage>
</organism>
<comment type="caution">
    <text evidence="3">The sequence shown here is derived from an EMBL/GenBank/DDBJ whole genome shotgun (WGS) entry which is preliminary data.</text>
</comment>
<dbReference type="InterPro" id="IPR043128">
    <property type="entry name" value="Rev_trsase/Diguanyl_cyclase"/>
</dbReference>
<dbReference type="Gene3D" id="2.40.70.10">
    <property type="entry name" value="Acid Proteases"/>
    <property type="match status" value="1"/>
</dbReference>
<feature type="domain" description="Reverse transcriptase" evidence="2">
    <location>
        <begin position="313"/>
        <end position="492"/>
    </location>
</feature>
<dbReference type="EMBL" id="JAUBYV010000005">
    <property type="protein sequence ID" value="KAK2626439.1"/>
    <property type="molecule type" value="Genomic_DNA"/>
</dbReference>
<dbReference type="SUPFAM" id="SSF56672">
    <property type="entry name" value="DNA/RNA polymerases"/>
    <property type="match status" value="1"/>
</dbReference>
<evidence type="ECO:0000259" key="2">
    <source>
        <dbReference type="PROSITE" id="PS50878"/>
    </source>
</evidence>
<evidence type="ECO:0000313" key="3">
    <source>
        <dbReference type="EMBL" id="KAK2626439.1"/>
    </source>
</evidence>
<keyword evidence="4" id="KW-1185">Reference proteome</keyword>
<proteinExistence type="predicted"/>
<dbReference type="Gene3D" id="3.10.10.10">
    <property type="entry name" value="HIV Type 1 Reverse Transcriptase, subunit A, domain 1"/>
    <property type="match status" value="1"/>
</dbReference>
<dbReference type="CDD" id="cd01647">
    <property type="entry name" value="RT_LTR"/>
    <property type="match status" value="1"/>
</dbReference>
<dbReference type="Proteomes" id="UP001285354">
    <property type="component" value="Unassembled WGS sequence"/>
</dbReference>
<dbReference type="AlphaFoldDB" id="A0AAD9T0Q0"/>
<dbReference type="PANTHER" id="PTHR24559:SF444">
    <property type="entry name" value="REVERSE TRANSCRIPTASE DOMAIN-CONTAINING PROTEIN"/>
    <property type="match status" value="1"/>
</dbReference>
<evidence type="ECO:0000256" key="1">
    <source>
        <dbReference type="SAM" id="MobiDB-lite"/>
    </source>
</evidence>
<dbReference type="Gene3D" id="3.30.70.270">
    <property type="match status" value="2"/>
</dbReference>
<dbReference type="PROSITE" id="PS50878">
    <property type="entry name" value="RT_POL"/>
    <property type="match status" value="1"/>
</dbReference>
<dbReference type="CDD" id="cd00303">
    <property type="entry name" value="retropepsin_like"/>
    <property type="match status" value="1"/>
</dbReference>
<dbReference type="Pfam" id="PF08284">
    <property type="entry name" value="RVP_2"/>
    <property type="match status" value="1"/>
</dbReference>
<accession>A0AAD9T0Q0</accession>
<feature type="region of interest" description="Disordered" evidence="1">
    <location>
        <begin position="127"/>
        <end position="151"/>
    </location>
</feature>
<dbReference type="InterPro" id="IPR053134">
    <property type="entry name" value="RNA-dir_DNA_polymerase"/>
</dbReference>
<evidence type="ECO:0000313" key="4">
    <source>
        <dbReference type="Proteomes" id="UP001285354"/>
    </source>
</evidence>
<sequence length="540" mass="61938">MDLSALIDCGANASSIINRKKLTSLAELLHPPTHHLKQPIPLQGFDGQPSEAIKQIIQCDFTIDNHTFKDQYLLAADLGSHDMIIGRKWLAENDVMVDCRRKKLYWPGMHQLDQWDAIRRDQAFDSTPTKVLPTPINRPPTSTNNQARPIQDFAIRSATYQKRRQELELNAIPTTALTSQIATITAPAFEADMRQTELLVGAVTIAELDHILEKRQRLKEGIHSIDEDNPDALGNQVDAEPDESTQLRKRLPTFLHDLTKCFSKTAANTLPPSRPIDHKIEFDGPEPTMKTAHLYKMSEPELEKMREYLIDNLKKGFIKPSNSSYSSPVLFVKKPGGGLRFCIDYRHLNSLTKKDRYPLPLITETLDRLAHSVVFTKLDVRHAFHRILMEPSSMTWAAFRTRYGSFEPVVLPFGLCNGPATFQRYINTVLMEYLDDFCSAYIDDILIFSKNHQEHRRHVWLVLERLRDAGLQVDIDKCEFEVTETKFLGFIVTNHGVKVDPAKVSVVQDWKPPTTKRQVQLFLGFCNFYRRFIEAYRRIA</sequence>
<protein>
    <recommendedName>
        <fullName evidence="2">Reverse transcriptase domain-containing protein</fullName>
    </recommendedName>
</protein>
<name>A0AAD9T0Q0_9HELO</name>